<feature type="transmembrane region" description="Helical" evidence="1">
    <location>
        <begin position="246"/>
        <end position="271"/>
    </location>
</feature>
<evidence type="ECO:0008006" key="4">
    <source>
        <dbReference type="Google" id="ProtNLM"/>
    </source>
</evidence>
<feature type="transmembrane region" description="Helical" evidence="1">
    <location>
        <begin position="67"/>
        <end position="84"/>
    </location>
</feature>
<feature type="transmembrane region" description="Helical" evidence="1">
    <location>
        <begin position="213"/>
        <end position="234"/>
    </location>
</feature>
<dbReference type="RefSeq" id="WP_253968899.1">
    <property type="nucleotide sequence ID" value="NZ_JAMFTH010000006.1"/>
</dbReference>
<name>A0A9X2I595_9GAMM</name>
<feature type="transmembrane region" description="Helical" evidence="1">
    <location>
        <begin position="186"/>
        <end position="206"/>
    </location>
</feature>
<dbReference type="Proteomes" id="UP001139319">
    <property type="component" value="Unassembled WGS sequence"/>
</dbReference>
<evidence type="ECO:0000313" key="3">
    <source>
        <dbReference type="Proteomes" id="UP001139319"/>
    </source>
</evidence>
<protein>
    <recommendedName>
        <fullName evidence="4">DUF2232 domain-containing protein</fullName>
    </recommendedName>
</protein>
<keyword evidence="3" id="KW-1185">Reference proteome</keyword>
<dbReference type="EMBL" id="JAMFTH010000006">
    <property type="protein sequence ID" value="MCP8900605.1"/>
    <property type="molecule type" value="Genomic_DNA"/>
</dbReference>
<accession>A0A9X2I595</accession>
<organism evidence="2 3">
    <name type="scientific">Gilvimarinus xylanilyticus</name>
    <dbReference type="NCBI Taxonomy" id="2944139"/>
    <lineage>
        <taxon>Bacteria</taxon>
        <taxon>Pseudomonadati</taxon>
        <taxon>Pseudomonadota</taxon>
        <taxon>Gammaproteobacteria</taxon>
        <taxon>Cellvibrionales</taxon>
        <taxon>Cellvibrionaceae</taxon>
        <taxon>Gilvimarinus</taxon>
    </lineage>
</organism>
<keyword evidence="1" id="KW-0472">Membrane</keyword>
<reference evidence="2" key="1">
    <citation type="submission" date="2022-05" db="EMBL/GenBank/DDBJ databases">
        <authorList>
            <person name="Sun H.-N."/>
        </authorList>
    </citation>
    <scope>NUCLEOTIDE SEQUENCE</scope>
    <source>
        <strain evidence="2">HB14</strain>
    </source>
</reference>
<sequence>MRALAEFIMRGRAQAAAVALLGHWIPLLSPATVALVTLRRGLADGAMVLAWAMLPAIVLVAMGQHNAALAIIGAVSIFLTAGILRRSASWQHTLMGLVALNTLGALLLGAALPQLVSAAVDGIGEILKAIVAEAEQPISLPEPNATMVLGLLAAMTTLSGALGLVLGRWWQALLYNPGGFAAEFRALRLGPVAALVSLGAALYCYLQPATMAVWALVFAQPLLFAGIALVHSLVAKKGMGVQWLVLFYSALILLQPFKILLVIVAFGDTWLDIRGRIKPKQV</sequence>
<comment type="caution">
    <text evidence="2">The sequence shown here is derived from an EMBL/GenBank/DDBJ whole genome shotgun (WGS) entry which is preliminary data.</text>
</comment>
<gene>
    <name evidence="2" type="ORF">M6D89_14955</name>
</gene>
<feature type="transmembrane region" description="Helical" evidence="1">
    <location>
        <begin position="145"/>
        <end position="166"/>
    </location>
</feature>
<feature type="transmembrane region" description="Helical" evidence="1">
    <location>
        <begin position="90"/>
        <end position="112"/>
    </location>
</feature>
<evidence type="ECO:0000256" key="1">
    <source>
        <dbReference type="SAM" id="Phobius"/>
    </source>
</evidence>
<keyword evidence="1" id="KW-1133">Transmembrane helix</keyword>
<reference evidence="2" key="2">
    <citation type="submission" date="2023-01" db="EMBL/GenBank/DDBJ databases">
        <title>Gilvimarinus xylanilyticus HB14 isolated from Caulerpa lentillifera aquaculture base in Hainan, China.</title>
        <authorList>
            <person name="Zhang Y.-J."/>
        </authorList>
    </citation>
    <scope>NUCLEOTIDE SEQUENCE</scope>
    <source>
        <strain evidence="2">HB14</strain>
    </source>
</reference>
<feature type="transmembrane region" description="Helical" evidence="1">
    <location>
        <begin position="40"/>
        <end position="60"/>
    </location>
</feature>
<keyword evidence="1" id="KW-0812">Transmembrane</keyword>
<proteinExistence type="predicted"/>
<evidence type="ECO:0000313" key="2">
    <source>
        <dbReference type="EMBL" id="MCP8900605.1"/>
    </source>
</evidence>
<dbReference type="AlphaFoldDB" id="A0A9X2I595"/>